<name>A0ABD3BJ91_9LAMI</name>
<evidence type="ECO:0000313" key="1">
    <source>
        <dbReference type="EMBL" id="KAL3617161.1"/>
    </source>
</evidence>
<proteinExistence type="predicted"/>
<dbReference type="AlphaFoldDB" id="A0ABD3BJ91"/>
<keyword evidence="2" id="KW-1185">Reference proteome</keyword>
<evidence type="ECO:0000313" key="2">
    <source>
        <dbReference type="Proteomes" id="UP001632038"/>
    </source>
</evidence>
<comment type="caution">
    <text evidence="1">The sequence shown here is derived from an EMBL/GenBank/DDBJ whole genome shotgun (WGS) entry which is preliminary data.</text>
</comment>
<sequence length="171" mass="19169">MMMSSSNSAKPQSIYSTHFPIHRRSGPISPILGGSTPQERPNVNIKLRRGDTAVNLLLSVKCMARRIQKFILETNSPQTYQDIRGNSKNPQPWYQFRRSGIVDGMARPINAAENAVAMELATTAGRTMERAYELAKFPLQVVTKVILDKIGVFGYKISCVKITAFWPRSQI</sequence>
<protein>
    <submittedName>
        <fullName evidence="1">Uncharacterized protein</fullName>
    </submittedName>
</protein>
<dbReference type="EMBL" id="JAVIJP010000086">
    <property type="protein sequence ID" value="KAL3617161.1"/>
    <property type="molecule type" value="Genomic_DNA"/>
</dbReference>
<organism evidence="1 2">
    <name type="scientific">Castilleja foliolosa</name>
    <dbReference type="NCBI Taxonomy" id="1961234"/>
    <lineage>
        <taxon>Eukaryota</taxon>
        <taxon>Viridiplantae</taxon>
        <taxon>Streptophyta</taxon>
        <taxon>Embryophyta</taxon>
        <taxon>Tracheophyta</taxon>
        <taxon>Spermatophyta</taxon>
        <taxon>Magnoliopsida</taxon>
        <taxon>eudicotyledons</taxon>
        <taxon>Gunneridae</taxon>
        <taxon>Pentapetalae</taxon>
        <taxon>asterids</taxon>
        <taxon>lamiids</taxon>
        <taxon>Lamiales</taxon>
        <taxon>Orobanchaceae</taxon>
        <taxon>Pedicularideae</taxon>
        <taxon>Castillejinae</taxon>
        <taxon>Castilleja</taxon>
    </lineage>
</organism>
<accession>A0ABD3BJ91</accession>
<dbReference type="Proteomes" id="UP001632038">
    <property type="component" value="Unassembled WGS sequence"/>
</dbReference>
<gene>
    <name evidence="1" type="ORF">CASFOL_038908</name>
</gene>
<reference evidence="2" key="1">
    <citation type="journal article" date="2024" name="IScience">
        <title>Strigolactones Initiate the Formation of Haustorium-like Structures in Castilleja.</title>
        <authorList>
            <person name="Buerger M."/>
            <person name="Peterson D."/>
            <person name="Chory J."/>
        </authorList>
    </citation>
    <scope>NUCLEOTIDE SEQUENCE [LARGE SCALE GENOMIC DNA]</scope>
</reference>